<keyword evidence="6" id="KW-0805">Transcription regulation</keyword>
<organism evidence="14 15">
    <name type="scientific">Glaciibacter psychrotolerans</name>
    <dbReference type="NCBI Taxonomy" id="670054"/>
    <lineage>
        <taxon>Bacteria</taxon>
        <taxon>Bacillati</taxon>
        <taxon>Actinomycetota</taxon>
        <taxon>Actinomycetes</taxon>
        <taxon>Micrococcales</taxon>
        <taxon>Microbacteriaceae</taxon>
        <taxon>Glaciibacter</taxon>
    </lineage>
</organism>
<dbReference type="InterPro" id="IPR051474">
    <property type="entry name" value="Anti-sigma-K/W_factor"/>
</dbReference>
<keyword evidence="7 12" id="KW-0472">Membrane</keyword>
<protein>
    <recommendedName>
        <fullName evidence="10">Regulator of SigK</fullName>
    </recommendedName>
    <alternativeName>
        <fullName evidence="9">Sigma-K anti-sigma factor RskA</fullName>
    </alternativeName>
</protein>
<evidence type="ECO:0000256" key="11">
    <source>
        <dbReference type="SAM" id="MobiDB-lite"/>
    </source>
</evidence>
<dbReference type="AlphaFoldDB" id="A0A7Z0EHM3"/>
<evidence type="ECO:0000256" key="7">
    <source>
        <dbReference type="ARBA" id="ARBA00023136"/>
    </source>
</evidence>
<keyword evidence="5 12" id="KW-1133">Transmembrane helix</keyword>
<gene>
    <name evidence="14" type="ORF">HNR05_003482</name>
</gene>
<evidence type="ECO:0000256" key="10">
    <source>
        <dbReference type="ARBA" id="ARBA00030803"/>
    </source>
</evidence>
<comment type="caution">
    <text evidence="14">The sequence shown here is derived from an EMBL/GenBank/DDBJ whole genome shotgun (WGS) entry which is preliminary data.</text>
</comment>
<evidence type="ECO:0000256" key="6">
    <source>
        <dbReference type="ARBA" id="ARBA00023015"/>
    </source>
</evidence>
<dbReference type="GO" id="GO:0006417">
    <property type="term" value="P:regulation of translation"/>
    <property type="evidence" value="ECO:0007669"/>
    <property type="project" value="TreeGrafter"/>
</dbReference>
<feature type="domain" description="Anti-sigma K factor RskA C-terminal" evidence="13">
    <location>
        <begin position="163"/>
        <end position="301"/>
    </location>
</feature>
<evidence type="ECO:0000256" key="4">
    <source>
        <dbReference type="ARBA" id="ARBA00022692"/>
    </source>
</evidence>
<reference evidence="14 15" key="1">
    <citation type="submission" date="2020-07" db="EMBL/GenBank/DDBJ databases">
        <title>Sequencing the genomes of 1000 actinobacteria strains.</title>
        <authorList>
            <person name="Klenk H.-P."/>
        </authorList>
    </citation>
    <scope>NUCLEOTIDE SEQUENCE [LARGE SCALE GENOMIC DNA]</scope>
    <source>
        <strain evidence="14 15">LI1</strain>
    </source>
</reference>
<name>A0A7Z0EHM3_9MICO</name>
<dbReference type="GO" id="GO:0016989">
    <property type="term" value="F:sigma factor antagonist activity"/>
    <property type="evidence" value="ECO:0007669"/>
    <property type="project" value="TreeGrafter"/>
</dbReference>
<keyword evidence="8" id="KW-0804">Transcription</keyword>
<keyword evidence="3" id="KW-1003">Cell membrane</keyword>
<accession>A0A7Z0EHM3</accession>
<evidence type="ECO:0000256" key="1">
    <source>
        <dbReference type="ARBA" id="ARBA00004167"/>
    </source>
</evidence>
<comment type="subcellular location">
    <subcellularLocation>
        <location evidence="2">Cell membrane</location>
    </subcellularLocation>
    <subcellularLocation>
        <location evidence="1">Membrane</location>
        <topology evidence="1">Single-pass membrane protein</topology>
    </subcellularLocation>
</comment>
<evidence type="ECO:0000256" key="9">
    <source>
        <dbReference type="ARBA" id="ARBA00029829"/>
    </source>
</evidence>
<sequence length="306" mass="31097">MTDNMNPGNRESAGGLRDLAGAYALNALSSDEKVDYERHLDVSEQARSEAAELAETAAILGRAAAPVQPSAALKFDLMALLASTPQLPPRAVPADAPSSDAAPSATAAPVAPQTPAVPQTPVVPQTPADRAQGAETPSPASPPSALESTVARRWFQRPAGILLSVAAAAALFFGGLAIGQGLTAPTQFEQQQAAGLAEINAAPDAQRATARATDGQKVTLVWSGELGRSALLADSLPTLPKDQAYQLWYIDAAGAVSAGTFTSSGDGTVWRVLDGTMKAGDAVGVTVEPAGGSKQPTSTPIVAIQS</sequence>
<dbReference type="PANTHER" id="PTHR37461">
    <property type="entry name" value="ANTI-SIGMA-K FACTOR RSKA"/>
    <property type="match status" value="1"/>
</dbReference>
<dbReference type="GO" id="GO:0005886">
    <property type="term" value="C:plasma membrane"/>
    <property type="evidence" value="ECO:0007669"/>
    <property type="project" value="UniProtKB-SubCell"/>
</dbReference>
<dbReference type="Gene3D" id="1.10.10.1320">
    <property type="entry name" value="Anti-sigma factor, zinc-finger domain"/>
    <property type="match status" value="1"/>
</dbReference>
<evidence type="ECO:0000256" key="12">
    <source>
        <dbReference type="SAM" id="Phobius"/>
    </source>
</evidence>
<evidence type="ECO:0000256" key="3">
    <source>
        <dbReference type="ARBA" id="ARBA00022475"/>
    </source>
</evidence>
<evidence type="ECO:0000313" key="15">
    <source>
        <dbReference type="Proteomes" id="UP000537260"/>
    </source>
</evidence>
<dbReference type="Proteomes" id="UP000537260">
    <property type="component" value="Unassembled WGS sequence"/>
</dbReference>
<dbReference type="RefSeq" id="WP_218868926.1">
    <property type="nucleotide sequence ID" value="NZ_JACCFM010000001.1"/>
</dbReference>
<proteinExistence type="predicted"/>
<dbReference type="InterPro" id="IPR041916">
    <property type="entry name" value="Anti_sigma_zinc_sf"/>
</dbReference>
<feature type="compositionally biased region" description="Low complexity" evidence="11">
    <location>
        <begin position="92"/>
        <end position="145"/>
    </location>
</feature>
<feature type="region of interest" description="Disordered" evidence="11">
    <location>
        <begin position="89"/>
        <end position="145"/>
    </location>
</feature>
<feature type="transmembrane region" description="Helical" evidence="12">
    <location>
        <begin position="161"/>
        <end position="182"/>
    </location>
</feature>
<evidence type="ECO:0000256" key="8">
    <source>
        <dbReference type="ARBA" id="ARBA00023163"/>
    </source>
</evidence>
<keyword evidence="15" id="KW-1185">Reference proteome</keyword>
<evidence type="ECO:0000256" key="2">
    <source>
        <dbReference type="ARBA" id="ARBA00004236"/>
    </source>
</evidence>
<evidence type="ECO:0000313" key="14">
    <source>
        <dbReference type="EMBL" id="NYJ21691.1"/>
    </source>
</evidence>
<keyword evidence="4 12" id="KW-0812">Transmembrane</keyword>
<evidence type="ECO:0000259" key="13">
    <source>
        <dbReference type="Pfam" id="PF10099"/>
    </source>
</evidence>
<dbReference type="InterPro" id="IPR018764">
    <property type="entry name" value="RskA_C"/>
</dbReference>
<dbReference type="PANTHER" id="PTHR37461:SF1">
    <property type="entry name" value="ANTI-SIGMA-K FACTOR RSKA"/>
    <property type="match status" value="1"/>
</dbReference>
<dbReference type="EMBL" id="JACCFM010000001">
    <property type="protein sequence ID" value="NYJ21691.1"/>
    <property type="molecule type" value="Genomic_DNA"/>
</dbReference>
<dbReference type="Pfam" id="PF10099">
    <property type="entry name" value="RskA_C"/>
    <property type="match status" value="1"/>
</dbReference>
<evidence type="ECO:0000256" key="5">
    <source>
        <dbReference type="ARBA" id="ARBA00022989"/>
    </source>
</evidence>